<dbReference type="InterPro" id="IPR006427">
    <property type="entry name" value="Portal_HK97"/>
</dbReference>
<name>A0A6M3JU83_9ZZZZ</name>
<proteinExistence type="predicted"/>
<dbReference type="Pfam" id="PF04860">
    <property type="entry name" value="Phage_portal"/>
    <property type="match status" value="1"/>
</dbReference>
<gene>
    <name evidence="1" type="ORF">MM415A02327_0002</name>
</gene>
<evidence type="ECO:0000313" key="1">
    <source>
        <dbReference type="EMBL" id="QJA73536.1"/>
    </source>
</evidence>
<dbReference type="AlphaFoldDB" id="A0A6M3JU83"/>
<organism evidence="1">
    <name type="scientific">viral metagenome</name>
    <dbReference type="NCBI Taxonomy" id="1070528"/>
    <lineage>
        <taxon>unclassified sequences</taxon>
        <taxon>metagenomes</taxon>
        <taxon>organismal metagenomes</taxon>
    </lineage>
</organism>
<sequence length="496" mass="56408">MGFFDIVKKAFPIQVKFGNIEKGSRANEAEVSNFPGAYSGGKEQPRGRGNFKDYLDTYELCCWIFVCVSRISTSLSQVPLKVWELNGEKKEDWLEIVDPEDPMLKLVTKPNPHMTQIEFLESISAAMELVGNSYLETVYGVGEEDPPIALYPLLPHRIKIVPDPKDFISGYLYDLPKGRVFFDTDEVIHFKFNNPGNQYYGAPPMRPAENSVIVDMYTTAYNKNFFRNSAVPDGVLATDQELSDGAIKRTKRQWNKMHQGVRNAHLTAVLEMGLKYEVTQMSAKDMQFVQQKKVTREEILSIYGVPPILAGIMEFASYSNAIEQWKQFWAETITPKLKRIEARLNHDLVPKFKNLKNRYIEFDTDSVMAMREDKEAEARTECAYIDRGILLINEIRRKKGLKEVSWGDTWWPNAGLTPVNLMGFQDPGRLNPGPESDFPSPKQPTAFPSQKLLIGAPATYAGANIEDIMKILKAVAEGDTELSPFRQAKLRRLLER</sequence>
<reference evidence="1" key="1">
    <citation type="submission" date="2020-03" db="EMBL/GenBank/DDBJ databases">
        <title>The deep terrestrial virosphere.</title>
        <authorList>
            <person name="Holmfeldt K."/>
            <person name="Nilsson E."/>
            <person name="Simone D."/>
            <person name="Lopez-Fernandez M."/>
            <person name="Wu X."/>
            <person name="de Brujin I."/>
            <person name="Lundin D."/>
            <person name="Andersson A."/>
            <person name="Bertilsson S."/>
            <person name="Dopson M."/>
        </authorList>
    </citation>
    <scope>NUCLEOTIDE SEQUENCE</scope>
    <source>
        <strain evidence="1">MM415A02327</strain>
    </source>
</reference>
<dbReference type="EMBL" id="MT142034">
    <property type="protein sequence ID" value="QJA73536.1"/>
    <property type="molecule type" value="Genomic_DNA"/>
</dbReference>
<dbReference type="NCBIfam" id="TIGR01537">
    <property type="entry name" value="portal_HK97"/>
    <property type="match status" value="1"/>
</dbReference>
<dbReference type="InterPro" id="IPR006944">
    <property type="entry name" value="Phage/GTA_portal"/>
</dbReference>
<accession>A0A6M3JU83</accession>
<protein>
    <submittedName>
        <fullName evidence="1">Putative portal protein</fullName>
    </submittedName>
</protein>